<accession>A0ABT9W9C4</accession>
<keyword evidence="1" id="KW-0472">Membrane</keyword>
<keyword evidence="1" id="KW-0812">Transmembrane</keyword>
<evidence type="ECO:0000313" key="2">
    <source>
        <dbReference type="EMBL" id="MDQ0169869.1"/>
    </source>
</evidence>
<dbReference type="EMBL" id="JAUSTI010000003">
    <property type="protein sequence ID" value="MDQ0169869.1"/>
    <property type="molecule type" value="Genomic_DNA"/>
</dbReference>
<keyword evidence="1" id="KW-1133">Transmembrane helix</keyword>
<proteinExistence type="predicted"/>
<sequence>MMSRKAKTGVWVTSLAVLGIIVGCFIWYFNTASGERALKTMRSNNAGGLERVVKVYSDSGELIHTYEGKIDLQDTEYGNKVLFDLDGKRIVIYNATVISEEK</sequence>
<dbReference type="Proteomes" id="UP001233836">
    <property type="component" value="Unassembled WGS sequence"/>
</dbReference>
<organism evidence="2 3">
    <name type="scientific">Paenibacillus tundrae</name>
    <dbReference type="NCBI Taxonomy" id="528187"/>
    <lineage>
        <taxon>Bacteria</taxon>
        <taxon>Bacillati</taxon>
        <taxon>Bacillota</taxon>
        <taxon>Bacilli</taxon>
        <taxon>Bacillales</taxon>
        <taxon>Paenibacillaceae</taxon>
        <taxon>Paenibacillus</taxon>
    </lineage>
</organism>
<keyword evidence="3" id="KW-1185">Reference proteome</keyword>
<protein>
    <submittedName>
        <fullName evidence="2">Membrane protein YeiB</fullName>
    </submittedName>
</protein>
<dbReference type="RefSeq" id="WP_239289586.1">
    <property type="nucleotide sequence ID" value="NZ_CP145605.1"/>
</dbReference>
<name>A0ABT9W9C4_9BACL</name>
<evidence type="ECO:0000256" key="1">
    <source>
        <dbReference type="SAM" id="Phobius"/>
    </source>
</evidence>
<comment type="caution">
    <text evidence="2">The sequence shown here is derived from an EMBL/GenBank/DDBJ whole genome shotgun (WGS) entry which is preliminary data.</text>
</comment>
<reference evidence="2 3" key="1">
    <citation type="submission" date="2023-07" db="EMBL/GenBank/DDBJ databases">
        <title>Sorghum-associated microbial communities from plants grown in Nebraska, USA.</title>
        <authorList>
            <person name="Schachtman D."/>
        </authorList>
    </citation>
    <scope>NUCLEOTIDE SEQUENCE [LARGE SCALE GENOMIC DNA]</scope>
    <source>
        <strain evidence="2 3">DS1314</strain>
    </source>
</reference>
<feature type="transmembrane region" description="Helical" evidence="1">
    <location>
        <begin position="9"/>
        <end position="29"/>
    </location>
</feature>
<dbReference type="PROSITE" id="PS51257">
    <property type="entry name" value="PROKAR_LIPOPROTEIN"/>
    <property type="match status" value="1"/>
</dbReference>
<evidence type="ECO:0000313" key="3">
    <source>
        <dbReference type="Proteomes" id="UP001233836"/>
    </source>
</evidence>
<gene>
    <name evidence="2" type="ORF">J2T19_001309</name>
</gene>